<protein>
    <submittedName>
        <fullName evidence="6">Radical SAM protein</fullName>
    </submittedName>
</protein>
<dbReference type="PIRSF" id="PIRSF004869">
    <property type="entry name" value="PflX_prd"/>
    <property type="match status" value="1"/>
</dbReference>
<dbReference type="InterPro" id="IPR013785">
    <property type="entry name" value="Aldolase_TIM"/>
</dbReference>
<evidence type="ECO:0000256" key="1">
    <source>
        <dbReference type="ARBA" id="ARBA00022691"/>
    </source>
</evidence>
<keyword evidence="2 5" id="KW-0479">Metal-binding</keyword>
<organism evidence="6 7">
    <name type="scientific">Candidatus Avoscillospira avistercoris</name>
    <dbReference type="NCBI Taxonomy" id="2840707"/>
    <lineage>
        <taxon>Bacteria</taxon>
        <taxon>Bacillati</taxon>
        <taxon>Bacillota</taxon>
        <taxon>Clostridia</taxon>
        <taxon>Eubacteriales</taxon>
        <taxon>Oscillospiraceae</taxon>
        <taxon>Oscillospiraceae incertae sedis</taxon>
        <taxon>Candidatus Avoscillospira</taxon>
    </lineage>
</organism>
<dbReference type="GO" id="GO:0051536">
    <property type="term" value="F:iron-sulfur cluster binding"/>
    <property type="evidence" value="ECO:0007669"/>
    <property type="project" value="UniProtKB-KW"/>
</dbReference>
<comment type="cofactor">
    <cofactor evidence="5">
        <name>[4Fe-4S] cluster</name>
        <dbReference type="ChEBI" id="CHEBI:49883"/>
    </cofactor>
    <text evidence="5">Binds 1 [4Fe-4S] cluster. The cluster is coordinated with 3 cysteines and an exchangeable S-adenosyl-L-methionine.</text>
</comment>
<keyword evidence="1 5" id="KW-0949">S-adenosyl-L-methionine</keyword>
<dbReference type="GO" id="GO:0003824">
    <property type="term" value="F:catalytic activity"/>
    <property type="evidence" value="ECO:0007669"/>
    <property type="project" value="InterPro"/>
</dbReference>
<reference evidence="6" key="1">
    <citation type="submission" date="2020-10" db="EMBL/GenBank/DDBJ databases">
        <authorList>
            <person name="Gilroy R."/>
        </authorList>
    </citation>
    <scope>NUCLEOTIDE SEQUENCE</scope>
    <source>
        <strain evidence="6">ChiBcec16-1751</strain>
    </source>
</reference>
<keyword evidence="4 5" id="KW-0411">Iron-sulfur</keyword>
<feature type="binding site" evidence="5">
    <location>
        <position position="67"/>
    </location>
    <ligand>
        <name>[4Fe-4S] cluster</name>
        <dbReference type="ChEBI" id="CHEBI:49883"/>
        <note>4Fe-4S-S-AdoMet</note>
    </ligand>
</feature>
<evidence type="ECO:0000256" key="2">
    <source>
        <dbReference type="ARBA" id="ARBA00022723"/>
    </source>
</evidence>
<feature type="binding site" evidence="5">
    <location>
        <position position="64"/>
    </location>
    <ligand>
        <name>[4Fe-4S] cluster</name>
        <dbReference type="ChEBI" id="CHEBI:49883"/>
        <note>4Fe-4S-S-AdoMet</note>
    </ligand>
</feature>
<accession>A0A9D1FCC5</accession>
<dbReference type="PANTHER" id="PTHR43075:SF1">
    <property type="entry name" value="FORMATE LYASE ACTIVATING ENZYME, PUTATIVE (AFU_ORTHOLOGUE AFUA_2G15630)-RELATED"/>
    <property type="match status" value="1"/>
</dbReference>
<evidence type="ECO:0000256" key="3">
    <source>
        <dbReference type="ARBA" id="ARBA00023004"/>
    </source>
</evidence>
<gene>
    <name evidence="6" type="ORF">IAA83_09960</name>
</gene>
<dbReference type="EMBL" id="DVJJ01000150">
    <property type="protein sequence ID" value="HIS65671.1"/>
    <property type="molecule type" value="Genomic_DNA"/>
</dbReference>
<sequence length="293" mass="32263">MTYEHCTLCPRACGVNRSRGELGFCRMPGKAHAARAALHYWEEPIVSGSFGSGTVFFSGCTLRCGFCQNHTISLEQYGAPVDSGRLREIFLSLIDEGAQNINLVTPTHFLPDILPALTPKLPVPVLYNCGGYESVETLRQLEGLIDIYLPDFKYSDHRLAAQLSGAGDYPEVAAAALLEMVRQTGPCLVQDDQLLRGTMVRHLVLPGCVDNSLGVVDWFADHFPDGSVFFSLMAQYTPLGPVCKTPPFDRTVTEEEYAAVESWMELCGIDHGFVQDFAAARRDYVPDFDLTGI</sequence>
<keyword evidence="3 5" id="KW-0408">Iron</keyword>
<dbReference type="GO" id="GO:0046872">
    <property type="term" value="F:metal ion binding"/>
    <property type="evidence" value="ECO:0007669"/>
    <property type="project" value="UniProtKB-KW"/>
</dbReference>
<evidence type="ECO:0000313" key="7">
    <source>
        <dbReference type="Proteomes" id="UP000886741"/>
    </source>
</evidence>
<dbReference type="Proteomes" id="UP000886741">
    <property type="component" value="Unassembled WGS sequence"/>
</dbReference>
<dbReference type="PANTHER" id="PTHR43075">
    <property type="entry name" value="FORMATE LYASE ACTIVATING ENZYME, PUTATIVE (AFU_ORTHOLOGUE AFUA_2G15630)-RELATED"/>
    <property type="match status" value="1"/>
</dbReference>
<evidence type="ECO:0000256" key="5">
    <source>
        <dbReference type="PIRSR" id="PIRSR004869-50"/>
    </source>
</evidence>
<dbReference type="SUPFAM" id="SSF102114">
    <property type="entry name" value="Radical SAM enzymes"/>
    <property type="match status" value="1"/>
</dbReference>
<dbReference type="SFLD" id="SFLDG01099">
    <property type="entry name" value="Uncharacterised_Radical_SAM_Su"/>
    <property type="match status" value="1"/>
</dbReference>
<dbReference type="InterPro" id="IPR016431">
    <property type="entry name" value="Pyrv-formate_lyase-activ_prd"/>
</dbReference>
<reference evidence="6" key="2">
    <citation type="journal article" date="2021" name="PeerJ">
        <title>Extensive microbial diversity within the chicken gut microbiome revealed by metagenomics and culture.</title>
        <authorList>
            <person name="Gilroy R."/>
            <person name="Ravi A."/>
            <person name="Getino M."/>
            <person name="Pursley I."/>
            <person name="Horton D.L."/>
            <person name="Alikhan N.F."/>
            <person name="Baker D."/>
            <person name="Gharbi K."/>
            <person name="Hall N."/>
            <person name="Watson M."/>
            <person name="Adriaenssens E.M."/>
            <person name="Foster-Nyarko E."/>
            <person name="Jarju S."/>
            <person name="Secka A."/>
            <person name="Antonio M."/>
            <person name="Oren A."/>
            <person name="Chaudhuri R.R."/>
            <person name="La Ragione R."/>
            <person name="Hildebrand F."/>
            <person name="Pallen M.J."/>
        </authorList>
    </citation>
    <scope>NUCLEOTIDE SEQUENCE</scope>
    <source>
        <strain evidence="6">ChiBcec16-1751</strain>
    </source>
</reference>
<evidence type="ECO:0000313" key="6">
    <source>
        <dbReference type="EMBL" id="HIS65671.1"/>
    </source>
</evidence>
<dbReference type="InterPro" id="IPR007197">
    <property type="entry name" value="rSAM"/>
</dbReference>
<dbReference type="InterPro" id="IPR040085">
    <property type="entry name" value="MJ0674-like"/>
</dbReference>
<dbReference type="AlphaFoldDB" id="A0A9D1FCC5"/>
<comment type="caution">
    <text evidence="6">The sequence shown here is derived from an EMBL/GenBank/DDBJ whole genome shotgun (WGS) entry which is preliminary data.</text>
</comment>
<name>A0A9D1FCC5_9FIRM</name>
<dbReference type="SFLD" id="SFLDS00029">
    <property type="entry name" value="Radical_SAM"/>
    <property type="match status" value="1"/>
</dbReference>
<feature type="binding site" evidence="5">
    <location>
        <position position="60"/>
    </location>
    <ligand>
        <name>[4Fe-4S] cluster</name>
        <dbReference type="ChEBI" id="CHEBI:49883"/>
        <note>4Fe-4S-S-AdoMet</note>
    </ligand>
</feature>
<dbReference type="InterPro" id="IPR058240">
    <property type="entry name" value="rSAM_sf"/>
</dbReference>
<evidence type="ECO:0000256" key="4">
    <source>
        <dbReference type="ARBA" id="ARBA00023014"/>
    </source>
</evidence>
<proteinExistence type="predicted"/>
<dbReference type="Gene3D" id="3.20.20.70">
    <property type="entry name" value="Aldolase class I"/>
    <property type="match status" value="1"/>
</dbReference>